<sequence>MPSSLYSHFVTQTSANLQEDRALAEPSHPSELRYMACFHIDHSGNFGTNPEIHRPDSHSSAEVSALHVPYSGMAVTIIGAGSSVAEATERAHDAAVVVSTQMRQGMDWLAACQSAGLSSPDGVPASILVSLGVDELGIPSADGP</sequence>
<dbReference type="EMBL" id="LT629701">
    <property type="protein sequence ID" value="SDN04462.1"/>
    <property type="molecule type" value="Genomic_DNA"/>
</dbReference>
<organism evidence="1 2">
    <name type="scientific">Allokutzneria albata</name>
    <name type="common">Kibdelosporangium albatum</name>
    <dbReference type="NCBI Taxonomy" id="211114"/>
    <lineage>
        <taxon>Bacteria</taxon>
        <taxon>Bacillati</taxon>
        <taxon>Actinomycetota</taxon>
        <taxon>Actinomycetes</taxon>
        <taxon>Pseudonocardiales</taxon>
        <taxon>Pseudonocardiaceae</taxon>
        <taxon>Allokutzneria</taxon>
    </lineage>
</organism>
<evidence type="ECO:0000313" key="2">
    <source>
        <dbReference type="Proteomes" id="UP000183376"/>
    </source>
</evidence>
<dbReference type="Proteomes" id="UP000183376">
    <property type="component" value="Chromosome I"/>
</dbReference>
<dbReference type="STRING" id="211114.SAMN04489726_4621"/>
<dbReference type="AlphaFoldDB" id="A0A1G9Y5P6"/>
<reference evidence="1 2" key="1">
    <citation type="submission" date="2016-10" db="EMBL/GenBank/DDBJ databases">
        <authorList>
            <person name="de Groot N.N."/>
        </authorList>
    </citation>
    <scope>NUCLEOTIDE SEQUENCE [LARGE SCALE GENOMIC DNA]</scope>
    <source>
        <strain evidence="1 2">DSM 44149</strain>
    </source>
</reference>
<keyword evidence="2" id="KW-1185">Reference proteome</keyword>
<name>A0A1G9Y5P6_ALLAB</name>
<evidence type="ECO:0000313" key="1">
    <source>
        <dbReference type="EMBL" id="SDN04462.1"/>
    </source>
</evidence>
<accession>A0A1G9Y5P6</accession>
<protein>
    <submittedName>
        <fullName evidence="1">Uncharacterized protein</fullName>
    </submittedName>
</protein>
<proteinExistence type="predicted"/>
<gene>
    <name evidence="1" type="ORF">SAMN04489726_4621</name>
</gene>